<evidence type="ECO:0000313" key="2">
    <source>
        <dbReference type="Proteomes" id="UP000323632"/>
    </source>
</evidence>
<keyword evidence="2" id="KW-1185">Reference proteome</keyword>
<dbReference type="PROSITE" id="PS51257">
    <property type="entry name" value="PROKAR_LIPOPROTEIN"/>
    <property type="match status" value="1"/>
</dbReference>
<accession>A0A5M6CUM3</accession>
<dbReference type="EMBL" id="VWSH01000001">
    <property type="protein sequence ID" value="KAA5536705.1"/>
    <property type="molecule type" value="Genomic_DNA"/>
</dbReference>
<protein>
    <recommendedName>
        <fullName evidence="3">Lipoprotein</fullName>
    </recommendedName>
</protein>
<comment type="caution">
    <text evidence="1">The sequence shown here is derived from an EMBL/GenBank/DDBJ whole genome shotgun (WGS) entry which is preliminary data.</text>
</comment>
<sequence length="181" mass="20372">MKLSSFLIIVLIIPLVLGSCKKKVQTESQQYVCGRSCFYLPASPVFKGFSADELKIVVLNKYVANSQFDTLELTDTLDLSNSIFASDTAYAASSSQWVKNGFFEIKVGNDYTIVIPAINKVFSITNVHEGPKSFTWLQDTPCSTSPGSLQPDFSYLLFELNNKYADIYYLTPHNYLVYLQR</sequence>
<proteinExistence type="predicted"/>
<dbReference type="AlphaFoldDB" id="A0A5M6CUM3"/>
<name>A0A5M6CUM3_9BACT</name>
<organism evidence="1 2">
    <name type="scientific">Taibaiella lutea</name>
    <dbReference type="NCBI Taxonomy" id="2608001"/>
    <lineage>
        <taxon>Bacteria</taxon>
        <taxon>Pseudomonadati</taxon>
        <taxon>Bacteroidota</taxon>
        <taxon>Chitinophagia</taxon>
        <taxon>Chitinophagales</taxon>
        <taxon>Chitinophagaceae</taxon>
        <taxon>Taibaiella</taxon>
    </lineage>
</organism>
<dbReference type="RefSeq" id="WP_150031282.1">
    <property type="nucleotide sequence ID" value="NZ_VWSH01000001.1"/>
</dbReference>
<evidence type="ECO:0000313" key="1">
    <source>
        <dbReference type="EMBL" id="KAA5536705.1"/>
    </source>
</evidence>
<gene>
    <name evidence="1" type="ORF">F0919_03275</name>
</gene>
<evidence type="ECO:0008006" key="3">
    <source>
        <dbReference type="Google" id="ProtNLM"/>
    </source>
</evidence>
<dbReference type="Proteomes" id="UP000323632">
    <property type="component" value="Unassembled WGS sequence"/>
</dbReference>
<reference evidence="1 2" key="1">
    <citation type="submission" date="2019-09" db="EMBL/GenBank/DDBJ databases">
        <title>Genome sequence and assembly of Taibaiella sp.</title>
        <authorList>
            <person name="Chhetri G."/>
        </authorList>
    </citation>
    <scope>NUCLEOTIDE SEQUENCE [LARGE SCALE GENOMIC DNA]</scope>
    <source>
        <strain evidence="1 2">KVB11</strain>
    </source>
</reference>